<dbReference type="InterPro" id="IPR018914">
    <property type="entry name" value="DUF2480"/>
</dbReference>
<sequence length="216" mass="24459">MEAEGINMNRVAESSLITLDLERFYPKEPNKVFDLKDYLFRGLIIKEKEFREALKNTDWQPFADCNVAVFCSTDAIIPVWAYMLIATNLQSVANNIFLGDEKQMIESIILHNISALDIDEFKEKRVVVKGCGDIKIPDSAYLKITAVLLPHFQSSSRKYHQSPLPVPINKLQSQLLSSLHSCAGLLYLNTNPANSSSYPDNFPTNHLPELHGRIHL</sequence>
<protein>
    <recommendedName>
        <fullName evidence="3">DUF2480 family protein</fullName>
    </recommendedName>
</protein>
<dbReference type="Proteomes" id="UP000663860">
    <property type="component" value="Unassembled WGS sequence"/>
</dbReference>
<organism evidence="1 2">
    <name type="scientific">Adineta steineri</name>
    <dbReference type="NCBI Taxonomy" id="433720"/>
    <lineage>
        <taxon>Eukaryota</taxon>
        <taxon>Metazoa</taxon>
        <taxon>Spiralia</taxon>
        <taxon>Gnathifera</taxon>
        <taxon>Rotifera</taxon>
        <taxon>Eurotatoria</taxon>
        <taxon>Bdelloidea</taxon>
        <taxon>Adinetida</taxon>
        <taxon>Adinetidae</taxon>
        <taxon>Adineta</taxon>
    </lineage>
</organism>
<comment type="caution">
    <text evidence="1">The sequence shown here is derived from an EMBL/GenBank/DDBJ whole genome shotgun (WGS) entry which is preliminary data.</text>
</comment>
<evidence type="ECO:0000313" key="2">
    <source>
        <dbReference type="Proteomes" id="UP000663860"/>
    </source>
</evidence>
<reference evidence="1" key="1">
    <citation type="submission" date="2021-02" db="EMBL/GenBank/DDBJ databases">
        <authorList>
            <person name="Nowell W R."/>
        </authorList>
    </citation>
    <scope>NUCLEOTIDE SEQUENCE</scope>
</reference>
<evidence type="ECO:0000313" key="1">
    <source>
        <dbReference type="EMBL" id="CAF1455285.1"/>
    </source>
</evidence>
<proteinExistence type="predicted"/>
<gene>
    <name evidence="1" type="ORF">IZO911_LOCUS42605</name>
</gene>
<dbReference type="EMBL" id="CAJNOE010001866">
    <property type="protein sequence ID" value="CAF1455285.1"/>
    <property type="molecule type" value="Genomic_DNA"/>
</dbReference>
<dbReference type="Pfam" id="PF10652">
    <property type="entry name" value="DUF2480"/>
    <property type="match status" value="1"/>
</dbReference>
<dbReference type="AlphaFoldDB" id="A0A815PXG9"/>
<evidence type="ECO:0008006" key="3">
    <source>
        <dbReference type="Google" id="ProtNLM"/>
    </source>
</evidence>
<accession>A0A815PXG9</accession>
<name>A0A815PXG9_9BILA</name>